<accession>A0AAV0GWK6</accession>
<sequence>MMQRADDSRRSAPDQALQVEGEDREEAEKAEEGRGFEHVGDEVEDLPDD</sequence>
<feature type="region of interest" description="Disordered" evidence="1">
    <location>
        <begin position="1"/>
        <end position="49"/>
    </location>
</feature>
<dbReference type="AlphaFoldDB" id="A0AAV0GWK6"/>
<name>A0AAV0GWK6_9ROSI</name>
<evidence type="ECO:0000313" key="2">
    <source>
        <dbReference type="EMBL" id="CAI0377053.1"/>
    </source>
</evidence>
<evidence type="ECO:0000256" key="1">
    <source>
        <dbReference type="SAM" id="MobiDB-lite"/>
    </source>
</evidence>
<dbReference type="Proteomes" id="UP001154282">
    <property type="component" value="Unassembled WGS sequence"/>
</dbReference>
<feature type="compositionally biased region" description="Basic and acidic residues" evidence="1">
    <location>
        <begin position="1"/>
        <end position="12"/>
    </location>
</feature>
<protein>
    <submittedName>
        <fullName evidence="2">Uncharacterized protein</fullName>
    </submittedName>
</protein>
<proteinExistence type="predicted"/>
<organism evidence="2 3">
    <name type="scientific">Linum tenue</name>
    <dbReference type="NCBI Taxonomy" id="586396"/>
    <lineage>
        <taxon>Eukaryota</taxon>
        <taxon>Viridiplantae</taxon>
        <taxon>Streptophyta</taxon>
        <taxon>Embryophyta</taxon>
        <taxon>Tracheophyta</taxon>
        <taxon>Spermatophyta</taxon>
        <taxon>Magnoliopsida</taxon>
        <taxon>eudicotyledons</taxon>
        <taxon>Gunneridae</taxon>
        <taxon>Pentapetalae</taxon>
        <taxon>rosids</taxon>
        <taxon>fabids</taxon>
        <taxon>Malpighiales</taxon>
        <taxon>Linaceae</taxon>
        <taxon>Linum</taxon>
    </lineage>
</organism>
<comment type="caution">
    <text evidence="2">The sequence shown here is derived from an EMBL/GenBank/DDBJ whole genome shotgun (WGS) entry which is preliminary data.</text>
</comment>
<evidence type="ECO:0000313" key="3">
    <source>
        <dbReference type="Proteomes" id="UP001154282"/>
    </source>
</evidence>
<feature type="compositionally biased region" description="Basic and acidic residues" evidence="1">
    <location>
        <begin position="26"/>
        <end position="41"/>
    </location>
</feature>
<reference evidence="2" key="1">
    <citation type="submission" date="2022-08" db="EMBL/GenBank/DDBJ databases">
        <authorList>
            <person name="Gutierrez-Valencia J."/>
        </authorList>
    </citation>
    <scope>NUCLEOTIDE SEQUENCE</scope>
</reference>
<gene>
    <name evidence="2" type="ORF">LITE_LOCUS1302</name>
</gene>
<keyword evidence="3" id="KW-1185">Reference proteome</keyword>
<dbReference type="EMBL" id="CAMGYJ010000002">
    <property type="protein sequence ID" value="CAI0377053.1"/>
    <property type="molecule type" value="Genomic_DNA"/>
</dbReference>